<gene>
    <name evidence="2" type="ORF">Aco03nite_068700</name>
</gene>
<name>A0ABQ3XIY4_9ACTN</name>
<proteinExistence type="predicted"/>
<evidence type="ECO:0000256" key="1">
    <source>
        <dbReference type="SAM" id="MobiDB-lite"/>
    </source>
</evidence>
<reference evidence="2 3" key="1">
    <citation type="submission" date="2021-01" db="EMBL/GenBank/DDBJ databases">
        <title>Whole genome shotgun sequence of Actinoplanes couchii NBRC 106145.</title>
        <authorList>
            <person name="Komaki H."/>
            <person name="Tamura T."/>
        </authorList>
    </citation>
    <scope>NUCLEOTIDE SEQUENCE [LARGE SCALE GENOMIC DNA]</scope>
    <source>
        <strain evidence="2 3">NBRC 106145</strain>
    </source>
</reference>
<dbReference type="EMBL" id="BOMG01000085">
    <property type="protein sequence ID" value="GID58466.1"/>
    <property type="molecule type" value="Genomic_DNA"/>
</dbReference>
<comment type="caution">
    <text evidence="2">The sequence shown here is derived from an EMBL/GenBank/DDBJ whole genome shotgun (WGS) entry which is preliminary data.</text>
</comment>
<feature type="compositionally biased region" description="Basic and acidic residues" evidence="1">
    <location>
        <begin position="50"/>
        <end position="62"/>
    </location>
</feature>
<dbReference type="Proteomes" id="UP000612282">
    <property type="component" value="Unassembled WGS sequence"/>
</dbReference>
<evidence type="ECO:0000313" key="2">
    <source>
        <dbReference type="EMBL" id="GID58466.1"/>
    </source>
</evidence>
<sequence>MGLPTRTPVEFAAGTPGADRQTVTGGEVEERSDRPWGGRHRDMTGCSRTDAVRTTDPDELSKNRTAHASSPLATQEMKDRPLWHIVHMFE</sequence>
<feature type="region of interest" description="Disordered" evidence="1">
    <location>
        <begin position="1"/>
        <end position="75"/>
    </location>
</feature>
<accession>A0ABQ3XIY4</accession>
<protein>
    <submittedName>
        <fullName evidence="2">Uncharacterized protein</fullName>
    </submittedName>
</protein>
<keyword evidence="3" id="KW-1185">Reference proteome</keyword>
<feature type="compositionally biased region" description="Basic and acidic residues" evidence="1">
    <location>
        <begin position="28"/>
        <end position="43"/>
    </location>
</feature>
<organism evidence="2 3">
    <name type="scientific">Actinoplanes couchii</name>
    <dbReference type="NCBI Taxonomy" id="403638"/>
    <lineage>
        <taxon>Bacteria</taxon>
        <taxon>Bacillati</taxon>
        <taxon>Actinomycetota</taxon>
        <taxon>Actinomycetes</taxon>
        <taxon>Micromonosporales</taxon>
        <taxon>Micromonosporaceae</taxon>
        <taxon>Actinoplanes</taxon>
    </lineage>
</organism>
<evidence type="ECO:0000313" key="3">
    <source>
        <dbReference type="Proteomes" id="UP000612282"/>
    </source>
</evidence>